<organism evidence="2 3">
    <name type="scientific">Paractinoplanes abujensis</name>
    <dbReference type="NCBI Taxonomy" id="882441"/>
    <lineage>
        <taxon>Bacteria</taxon>
        <taxon>Bacillati</taxon>
        <taxon>Actinomycetota</taxon>
        <taxon>Actinomycetes</taxon>
        <taxon>Micromonosporales</taxon>
        <taxon>Micromonosporaceae</taxon>
        <taxon>Paractinoplanes</taxon>
    </lineage>
</organism>
<dbReference type="Proteomes" id="UP000542742">
    <property type="component" value="Unassembled WGS sequence"/>
</dbReference>
<sequence length="503" mass="50958">MSDTVVFRRGRRRAGPGGMRRAGRLRELLLSGIVDSFGMALGWTFIVLIATARGGLAEAALLNAAMLAGVVLSAPVTGWLSRHLDGRTLLRGAAGIEVLLRFGTLYGLIAGWPSWLVAALVALQHIAAWAGFAGMRAEVSAVDASPRSMTRYTVAIAGVEAAGTALAALLPTGTLGYPTGWLLVGVYVVYLGSLLPTMMVARRARITPAVSPAGAAAAFATRAVTASLAGPPAASPAAFSPAGPPTAFPAAASLAGPPTAFPAAASLAGPPTAFPAAASLAGPPTAVATPPAFAAASAPARWRHAAVPPSEPGPWRLPQPRLLLAGAGIMLLAAGPTLLAIPVTSELHGERWVAVSAIAFCIGTLLATRAVAVVGRLRLPAVLRWSLWGLGMLAGWILAPAHAFMVVVAQFAAGLSQTAFEGDMDARVAAGARPESVTRDLAYSASVRALGGAISVRLLPMLVAAPAIGMAASGAALILGVLTLTLWAGLTTAPHIFRRVAHG</sequence>
<keyword evidence="1" id="KW-1133">Transmembrane helix</keyword>
<comment type="caution">
    <text evidence="2">The sequence shown here is derived from an EMBL/GenBank/DDBJ whole genome shotgun (WGS) entry which is preliminary data.</text>
</comment>
<evidence type="ECO:0000256" key="1">
    <source>
        <dbReference type="SAM" id="Phobius"/>
    </source>
</evidence>
<feature type="transmembrane region" description="Helical" evidence="1">
    <location>
        <begin position="387"/>
        <end position="413"/>
    </location>
</feature>
<feature type="transmembrane region" description="Helical" evidence="1">
    <location>
        <begin position="181"/>
        <end position="201"/>
    </location>
</feature>
<gene>
    <name evidence="2" type="ORF">BKA14_007872</name>
</gene>
<feature type="transmembrane region" description="Helical" evidence="1">
    <location>
        <begin position="56"/>
        <end position="76"/>
    </location>
</feature>
<keyword evidence="1" id="KW-0472">Membrane</keyword>
<keyword evidence="3" id="KW-1185">Reference proteome</keyword>
<feature type="transmembrane region" description="Helical" evidence="1">
    <location>
        <begin position="353"/>
        <end position="375"/>
    </location>
</feature>
<feature type="transmembrane region" description="Helical" evidence="1">
    <location>
        <begin position="28"/>
        <end position="50"/>
    </location>
</feature>
<keyword evidence="1" id="KW-0812">Transmembrane</keyword>
<evidence type="ECO:0000313" key="3">
    <source>
        <dbReference type="Proteomes" id="UP000542742"/>
    </source>
</evidence>
<name>A0A7W7CZT5_9ACTN</name>
<protein>
    <recommendedName>
        <fullName evidence="4">MFS transporter</fullName>
    </recommendedName>
</protein>
<reference evidence="2 3" key="1">
    <citation type="submission" date="2020-08" db="EMBL/GenBank/DDBJ databases">
        <title>Sequencing the genomes of 1000 actinobacteria strains.</title>
        <authorList>
            <person name="Klenk H.-P."/>
        </authorList>
    </citation>
    <scope>NUCLEOTIDE SEQUENCE [LARGE SCALE GENOMIC DNA]</scope>
    <source>
        <strain evidence="2 3">DSM 45518</strain>
    </source>
</reference>
<evidence type="ECO:0008006" key="4">
    <source>
        <dbReference type="Google" id="ProtNLM"/>
    </source>
</evidence>
<feature type="transmembrane region" description="Helical" evidence="1">
    <location>
        <begin position="467"/>
        <end position="490"/>
    </location>
</feature>
<accession>A0A7W7CZT5</accession>
<feature type="transmembrane region" description="Helical" evidence="1">
    <location>
        <begin position="322"/>
        <end position="341"/>
    </location>
</feature>
<dbReference type="RefSeq" id="WP_184955799.1">
    <property type="nucleotide sequence ID" value="NZ_JACHMF010000001.1"/>
</dbReference>
<dbReference type="AlphaFoldDB" id="A0A7W7CZT5"/>
<dbReference type="EMBL" id="JACHMF010000001">
    <property type="protein sequence ID" value="MBB4697724.1"/>
    <property type="molecule type" value="Genomic_DNA"/>
</dbReference>
<evidence type="ECO:0000313" key="2">
    <source>
        <dbReference type="EMBL" id="MBB4697724.1"/>
    </source>
</evidence>
<proteinExistence type="predicted"/>